<organism evidence="8 9">
    <name type="scientific">Hymenobacter edaphi</name>
    <dbReference type="NCBI Taxonomy" id="2211146"/>
    <lineage>
        <taxon>Bacteria</taxon>
        <taxon>Pseudomonadati</taxon>
        <taxon>Bacteroidota</taxon>
        <taxon>Cytophagia</taxon>
        <taxon>Cytophagales</taxon>
        <taxon>Hymenobacteraceae</taxon>
        <taxon>Hymenobacter</taxon>
    </lineage>
</organism>
<name>A0A328BDQ2_9BACT</name>
<evidence type="ECO:0000256" key="3">
    <source>
        <dbReference type="ARBA" id="ARBA00022692"/>
    </source>
</evidence>
<feature type="transmembrane region" description="Helical" evidence="6">
    <location>
        <begin position="321"/>
        <end position="341"/>
    </location>
</feature>
<comment type="caution">
    <text evidence="8">The sequence shown here is derived from an EMBL/GenBank/DDBJ whole genome shotgun (WGS) entry which is preliminary data.</text>
</comment>
<dbReference type="AlphaFoldDB" id="A0A328BDQ2"/>
<keyword evidence="3 6" id="KW-0812">Transmembrane</keyword>
<proteinExistence type="predicted"/>
<dbReference type="SUPFAM" id="SSF82866">
    <property type="entry name" value="Multidrug efflux transporter AcrB transmembrane domain"/>
    <property type="match status" value="2"/>
</dbReference>
<dbReference type="PANTHER" id="PTHR33406:SF12">
    <property type="entry name" value="BLR2997 PROTEIN"/>
    <property type="match status" value="1"/>
</dbReference>
<dbReference type="InterPro" id="IPR004869">
    <property type="entry name" value="MMPL_dom"/>
</dbReference>
<feature type="domain" description="SSD" evidence="7">
    <location>
        <begin position="667"/>
        <end position="790"/>
    </location>
</feature>
<dbReference type="PANTHER" id="PTHR33406">
    <property type="entry name" value="MEMBRANE PROTEIN MJ1562-RELATED"/>
    <property type="match status" value="1"/>
</dbReference>
<keyword evidence="2" id="KW-1003">Cell membrane</keyword>
<feature type="transmembrane region" description="Helical" evidence="6">
    <location>
        <begin position="271"/>
        <end position="292"/>
    </location>
</feature>
<accession>A0A328BDQ2</accession>
<feature type="transmembrane region" description="Helical" evidence="6">
    <location>
        <begin position="693"/>
        <end position="712"/>
    </location>
</feature>
<feature type="transmembrane region" description="Helical" evidence="6">
    <location>
        <begin position="403"/>
        <end position="420"/>
    </location>
</feature>
<dbReference type="OrthoDB" id="9805018at2"/>
<feature type="transmembrane region" description="Helical" evidence="6">
    <location>
        <begin position="221"/>
        <end position="238"/>
    </location>
</feature>
<feature type="transmembrane region" description="Helical" evidence="6">
    <location>
        <begin position="347"/>
        <end position="371"/>
    </location>
</feature>
<evidence type="ECO:0000256" key="6">
    <source>
        <dbReference type="SAM" id="Phobius"/>
    </source>
</evidence>
<dbReference type="InterPro" id="IPR050545">
    <property type="entry name" value="Mycobact_MmpL"/>
</dbReference>
<feature type="transmembrane region" description="Helical" evidence="6">
    <location>
        <begin position="245"/>
        <end position="265"/>
    </location>
</feature>
<dbReference type="Proteomes" id="UP000248553">
    <property type="component" value="Unassembled WGS sequence"/>
</dbReference>
<keyword evidence="9" id="KW-1185">Reference proteome</keyword>
<sequence length="846" mass="93512">MWSKLALLIIKNRRLLVGLLAIITAFMAWKAKDVEMTYDFAQVVSPDDPDMVYFQQFKKTFGEDGNVLVLGLQDSSVYRLGNFNELRLLTDTLSKEEGVSGVLSVTKLIQLTKDTANQRFAAAPIFRTFPQTQKELDSLMRIVNRQEFYKGQLISPTTGATLLALTMDPKYLNSSKRQAVMKNILDHAERFTKKTGIRLHYAGLPYVRSTMTTKVAGEMKFFLMLAALVTSATLLVFFRTWSAVVFPLLIVGVAVIWCVGTIVLLDYKITLLTGLIPSILIVIGIPNCTYLLSRYHYDYRISGNQVLAMVRVVRKIGLVTLMNNTATATGFFVFCFTNIAILYQFGWVATLSIFAAFFISIILVPIVFTYLPPPTPKQLEHLDAKPLTKLLEFFDYLVLERRGTVYGIAFVLCALGALGASRLQAVSYMVDDLPKNSSVNSDLKFFEEHFNGVMPLEIVVDTGKKRGILKLSNLERIDRLENYLRTQPQLTSPISIVTFLKAATQTFYNGDPSYYRLPDNSERNFILSYLARSRSAGPAAADSAATGADSTQTAVATAPKAAASMNDKLLRSFTDSTGQKARISLKIADIGSRNLDTLLLTKIQPQINEIFKGTGMEVKMTGTTILFTKGNEYVIGTLRNSLIHAFGLVGLIVLVLFRSIRSVFFTLVPNFVTLLLTAGIMGFFGIALKPATALIFCIALGIDGDNSIHLLAKFRQEMAANGRRVRAAISTTLSEAGTSMIYTSIVLFVGFSIFAFSEFGGTKALGLLMSASLLITNFSNLILLPALLVTFEHGKDETIDSALIQHYDEQYHEEDDDLELNLNRIKVKPGATLPPAAPQGNQPDQA</sequence>
<evidence type="ECO:0000313" key="9">
    <source>
        <dbReference type="Proteomes" id="UP000248553"/>
    </source>
</evidence>
<gene>
    <name evidence="8" type="ORF">DLM85_21935</name>
</gene>
<evidence type="ECO:0000256" key="1">
    <source>
        <dbReference type="ARBA" id="ARBA00004651"/>
    </source>
</evidence>
<dbReference type="Gene3D" id="1.20.1640.10">
    <property type="entry name" value="Multidrug efflux transporter AcrB transmembrane domain"/>
    <property type="match status" value="2"/>
</dbReference>
<feature type="domain" description="SSD" evidence="7">
    <location>
        <begin position="248"/>
        <end position="370"/>
    </location>
</feature>
<dbReference type="GO" id="GO:0005886">
    <property type="term" value="C:plasma membrane"/>
    <property type="evidence" value="ECO:0007669"/>
    <property type="project" value="UniProtKB-SubCell"/>
</dbReference>
<dbReference type="PROSITE" id="PS50156">
    <property type="entry name" value="SSD"/>
    <property type="match status" value="2"/>
</dbReference>
<keyword evidence="5 6" id="KW-0472">Membrane</keyword>
<evidence type="ECO:0000313" key="8">
    <source>
        <dbReference type="EMBL" id="RAK63248.1"/>
    </source>
</evidence>
<dbReference type="InterPro" id="IPR000731">
    <property type="entry name" value="SSD"/>
</dbReference>
<evidence type="ECO:0000256" key="5">
    <source>
        <dbReference type="ARBA" id="ARBA00023136"/>
    </source>
</evidence>
<protein>
    <recommendedName>
        <fullName evidence="7">SSD domain-containing protein</fullName>
    </recommendedName>
</protein>
<dbReference type="Pfam" id="PF03176">
    <property type="entry name" value="MMPL"/>
    <property type="match status" value="2"/>
</dbReference>
<reference evidence="9" key="1">
    <citation type="submission" date="2018-05" db="EMBL/GenBank/DDBJ databases">
        <authorList>
            <person name="Nie L."/>
        </authorList>
    </citation>
    <scope>NUCLEOTIDE SEQUENCE [LARGE SCALE GENOMIC DNA]</scope>
    <source>
        <strain evidence="9">NL</strain>
    </source>
</reference>
<keyword evidence="4 6" id="KW-1133">Transmembrane helix</keyword>
<feature type="transmembrane region" description="Helical" evidence="6">
    <location>
        <begin position="664"/>
        <end position="687"/>
    </location>
</feature>
<evidence type="ECO:0000256" key="4">
    <source>
        <dbReference type="ARBA" id="ARBA00022989"/>
    </source>
</evidence>
<evidence type="ECO:0000259" key="7">
    <source>
        <dbReference type="PROSITE" id="PS50156"/>
    </source>
</evidence>
<evidence type="ECO:0000256" key="2">
    <source>
        <dbReference type="ARBA" id="ARBA00022475"/>
    </source>
</evidence>
<feature type="transmembrane region" description="Helical" evidence="6">
    <location>
        <begin position="768"/>
        <end position="791"/>
    </location>
</feature>
<feature type="transmembrane region" description="Helical" evidence="6">
    <location>
        <begin position="641"/>
        <end position="657"/>
    </location>
</feature>
<dbReference type="RefSeq" id="WP_111480325.1">
    <property type="nucleotide sequence ID" value="NZ_QHKM01000010.1"/>
</dbReference>
<dbReference type="EMBL" id="QHKM01000010">
    <property type="protein sequence ID" value="RAK63248.1"/>
    <property type="molecule type" value="Genomic_DNA"/>
</dbReference>
<feature type="transmembrane region" description="Helical" evidence="6">
    <location>
        <begin position="733"/>
        <end position="756"/>
    </location>
</feature>
<comment type="subcellular location">
    <subcellularLocation>
        <location evidence="1">Cell membrane</location>
        <topology evidence="1">Multi-pass membrane protein</topology>
    </subcellularLocation>
</comment>